<dbReference type="EMBL" id="KZ678654">
    <property type="protein sequence ID" value="PSR77485.1"/>
    <property type="molecule type" value="Genomic_DNA"/>
</dbReference>
<evidence type="ECO:0000313" key="4">
    <source>
        <dbReference type="Proteomes" id="UP000241462"/>
    </source>
</evidence>
<dbReference type="PANTHER" id="PTHR36182:SF2">
    <property type="entry name" value="LYTIC POLYSACCHARIDE MONOOXYGENASE"/>
    <property type="match status" value="1"/>
</dbReference>
<dbReference type="OrthoDB" id="2342176at2759"/>
<feature type="compositionally biased region" description="Low complexity" evidence="1">
    <location>
        <begin position="315"/>
        <end position="336"/>
    </location>
</feature>
<protein>
    <recommendedName>
        <fullName evidence="5">Chitin-binding type-4 domain-containing protein</fullName>
    </recommendedName>
</protein>
<feature type="chain" id="PRO_5015535669" description="Chitin-binding type-4 domain-containing protein" evidence="2">
    <location>
        <begin position="19"/>
        <end position="408"/>
    </location>
</feature>
<evidence type="ECO:0008006" key="5">
    <source>
        <dbReference type="Google" id="ProtNLM"/>
    </source>
</evidence>
<proteinExistence type="predicted"/>
<feature type="region of interest" description="Disordered" evidence="1">
    <location>
        <begin position="315"/>
        <end position="337"/>
    </location>
</feature>
<dbReference type="AlphaFoldDB" id="A0A2T2ZUZ5"/>
<accession>A0A2T2ZUZ5</accession>
<dbReference type="STRING" id="2025994.A0A2T2ZUZ5"/>
<reference evidence="3 4" key="1">
    <citation type="journal article" date="2018" name="Mycol. Prog.">
        <title>Coniella lustricola, a new species from submerged detritus.</title>
        <authorList>
            <person name="Raudabaugh D.B."/>
            <person name="Iturriaga T."/>
            <person name="Carver A."/>
            <person name="Mondo S."/>
            <person name="Pangilinan J."/>
            <person name="Lipzen A."/>
            <person name="He G."/>
            <person name="Amirebrahimi M."/>
            <person name="Grigoriev I.V."/>
            <person name="Miller A.N."/>
        </authorList>
    </citation>
    <scope>NUCLEOTIDE SEQUENCE [LARGE SCALE GENOMIC DNA]</scope>
    <source>
        <strain evidence="3 4">B22-T-1</strain>
    </source>
</reference>
<dbReference type="InParanoid" id="A0A2T2ZUZ5"/>
<evidence type="ECO:0000256" key="1">
    <source>
        <dbReference type="SAM" id="MobiDB-lite"/>
    </source>
</evidence>
<keyword evidence="2" id="KW-0732">Signal</keyword>
<gene>
    <name evidence="3" type="ORF">BD289DRAFT_146541</name>
</gene>
<dbReference type="PANTHER" id="PTHR36182">
    <property type="entry name" value="PROTEIN, PUTATIVE (AFU_ORTHOLOGUE AFUA_6G10930)-RELATED"/>
    <property type="match status" value="1"/>
</dbReference>
<dbReference type="Proteomes" id="UP000241462">
    <property type="component" value="Unassembled WGS sequence"/>
</dbReference>
<feature type="compositionally biased region" description="Basic residues" evidence="1">
    <location>
        <begin position="385"/>
        <end position="398"/>
    </location>
</feature>
<feature type="signal peptide" evidence="2">
    <location>
        <begin position="1"/>
        <end position="18"/>
    </location>
</feature>
<organism evidence="3 4">
    <name type="scientific">Coniella lustricola</name>
    <dbReference type="NCBI Taxonomy" id="2025994"/>
    <lineage>
        <taxon>Eukaryota</taxon>
        <taxon>Fungi</taxon>
        <taxon>Dikarya</taxon>
        <taxon>Ascomycota</taxon>
        <taxon>Pezizomycotina</taxon>
        <taxon>Sordariomycetes</taxon>
        <taxon>Sordariomycetidae</taxon>
        <taxon>Diaporthales</taxon>
        <taxon>Schizoparmaceae</taxon>
        <taxon>Coniella</taxon>
    </lineage>
</organism>
<evidence type="ECO:0000313" key="3">
    <source>
        <dbReference type="EMBL" id="PSR77485.1"/>
    </source>
</evidence>
<feature type="region of interest" description="Disordered" evidence="1">
    <location>
        <begin position="385"/>
        <end position="408"/>
    </location>
</feature>
<dbReference type="Gene3D" id="2.70.50.70">
    <property type="match status" value="1"/>
</dbReference>
<evidence type="ECO:0000256" key="2">
    <source>
        <dbReference type="SAM" id="SignalP"/>
    </source>
</evidence>
<name>A0A2T2ZUZ5_9PEZI</name>
<sequence length="408" mass="40979">MMFTKISALCGFAAVANAHMFLASPARFATPSATNGPISSSDFPCQATGSITYSSDTVDGSGATEMALGSDQPLAFEGQSVHGGGSCQISITYDENPTSSSTFKVITSIEGGCVARDTAGNLGDDTSATAADPYTYNFTIPDNIPTGNAVIAWTWFNKVGNREMYMQCAPVTLTGTSGDQSNYDSLPDMFVANLDDDADTCHTPSDTDLVFPDPGDVVQKLNGATTAWGTPTGDCTVGVSSDDSSSAADTSSTSAAVAVSVAASATADTGAAGGVFATSGAAAPATAAQTSEASVTAVAATSTATSTALTTTTISAAGSSSSGTTSASTGSTQTGSCSDEGDYVCLDSTQYQVCASGEWSVAMAVADGTTCSGSGSTFAIAASKNRFRKSRSERRNNKRGLPLLFGQA</sequence>
<keyword evidence="4" id="KW-1185">Reference proteome</keyword>